<gene>
    <name evidence="1" type="ORF">SAMN04489717_5427</name>
</gene>
<evidence type="ECO:0000313" key="1">
    <source>
        <dbReference type="EMBL" id="SDT19412.1"/>
    </source>
</evidence>
<reference evidence="1 2" key="1">
    <citation type="submission" date="2016-10" db="EMBL/GenBank/DDBJ databases">
        <authorList>
            <person name="de Groot N.N."/>
        </authorList>
    </citation>
    <scope>NUCLEOTIDE SEQUENCE [LARGE SCALE GENOMIC DNA]</scope>
    <source>
        <strain evidence="1 2">DSM 22024</strain>
    </source>
</reference>
<dbReference type="PANTHER" id="PTHR10704">
    <property type="entry name" value="CARBOHYDRATE SULFOTRANSFERASE"/>
    <property type="match status" value="1"/>
</dbReference>
<keyword evidence="2" id="KW-1185">Reference proteome</keyword>
<dbReference type="GO" id="GO:0001517">
    <property type="term" value="F:N-acetylglucosamine 6-O-sulfotransferase activity"/>
    <property type="evidence" value="ECO:0007669"/>
    <property type="project" value="TreeGrafter"/>
</dbReference>
<sequence>MVNPGCSSVRVRQNAQVVRVDYHNRGSRGDVSDFRLVYIGGLGRSGSTVIERLLGELPQVCSVGEVAHLWQRMLIDGEACGCGEPFLRCAFWREVGEEAFGGWSRVRPSDILRLKGSVDRLRFLPRLLRRGLPADLAARVDRYTVMYDRLYAATARVDGSQVVVDGSKHASMAACLSHRYGADDLRIVHVVRDPRAVAYSWAKRRARPMATGVSKEREMARYSPGRAAVQWNAENTALTLLARRGVPTLRIRYEDFAARPWETLAEISGFAGLADEAPLGPNRTAALSPTHAVCGNPALWRSDHITVREDTSWRSELGLRDRALVSVLTAPTRPLFGYR</sequence>
<keyword evidence="1" id="KW-0808">Transferase</keyword>
<name>A0A1H1YDB9_9ACTN</name>
<dbReference type="Gene3D" id="3.40.50.300">
    <property type="entry name" value="P-loop containing nucleotide triphosphate hydrolases"/>
    <property type="match status" value="1"/>
</dbReference>
<dbReference type="PANTHER" id="PTHR10704:SF44">
    <property type="entry name" value="LD35051P-RELATED"/>
    <property type="match status" value="1"/>
</dbReference>
<organism evidence="1 2">
    <name type="scientific">Actinopolymorpha singaporensis</name>
    <dbReference type="NCBI Taxonomy" id="117157"/>
    <lineage>
        <taxon>Bacteria</taxon>
        <taxon>Bacillati</taxon>
        <taxon>Actinomycetota</taxon>
        <taxon>Actinomycetes</taxon>
        <taxon>Propionibacteriales</taxon>
        <taxon>Actinopolymorphaceae</taxon>
        <taxon>Actinopolymorpha</taxon>
    </lineage>
</organism>
<dbReference type="GO" id="GO:0006790">
    <property type="term" value="P:sulfur compound metabolic process"/>
    <property type="evidence" value="ECO:0007669"/>
    <property type="project" value="TreeGrafter"/>
</dbReference>
<protein>
    <submittedName>
        <fullName evidence="1">Sulfotransferase family protein</fullName>
    </submittedName>
</protein>
<dbReference type="InterPro" id="IPR027417">
    <property type="entry name" value="P-loop_NTPase"/>
</dbReference>
<accession>A0A1H1YDB9</accession>
<dbReference type="GO" id="GO:0006044">
    <property type="term" value="P:N-acetylglucosamine metabolic process"/>
    <property type="evidence" value="ECO:0007669"/>
    <property type="project" value="TreeGrafter"/>
</dbReference>
<dbReference type="Proteomes" id="UP000198983">
    <property type="component" value="Chromosome I"/>
</dbReference>
<dbReference type="AlphaFoldDB" id="A0A1H1YDB9"/>
<proteinExistence type="predicted"/>
<evidence type="ECO:0000313" key="2">
    <source>
        <dbReference type="Proteomes" id="UP000198983"/>
    </source>
</evidence>
<dbReference type="InterPro" id="IPR051135">
    <property type="entry name" value="Gal/GlcNAc/GalNAc_ST"/>
</dbReference>
<dbReference type="EMBL" id="LT629732">
    <property type="protein sequence ID" value="SDT19412.1"/>
    <property type="molecule type" value="Genomic_DNA"/>
</dbReference>
<dbReference type="STRING" id="117157.SAMN04489717_5427"/>
<dbReference type="SUPFAM" id="SSF52540">
    <property type="entry name" value="P-loop containing nucleoside triphosphate hydrolases"/>
    <property type="match status" value="1"/>
</dbReference>